<feature type="compositionally biased region" description="Low complexity" evidence="1">
    <location>
        <begin position="92"/>
        <end position="113"/>
    </location>
</feature>
<dbReference type="GeneID" id="9687528"/>
<accession>C1N2H3</accession>
<gene>
    <name evidence="2" type="ORF">MICPUCDRAFT_69844</name>
</gene>
<reference evidence="2 3" key="1">
    <citation type="journal article" date="2009" name="Science">
        <title>Green evolution and dynamic adaptations revealed by genomes of the marine picoeukaryotes Micromonas.</title>
        <authorList>
            <person name="Worden A.Z."/>
            <person name="Lee J.H."/>
            <person name="Mock T."/>
            <person name="Rouze P."/>
            <person name="Simmons M.P."/>
            <person name="Aerts A.L."/>
            <person name="Allen A.E."/>
            <person name="Cuvelier M.L."/>
            <person name="Derelle E."/>
            <person name="Everett M.V."/>
            <person name="Foulon E."/>
            <person name="Grimwood J."/>
            <person name="Gundlach H."/>
            <person name="Henrissat B."/>
            <person name="Napoli C."/>
            <person name="McDonald S.M."/>
            <person name="Parker M.S."/>
            <person name="Rombauts S."/>
            <person name="Salamov A."/>
            <person name="Von Dassow P."/>
            <person name="Badger J.H."/>
            <person name="Coutinho P.M."/>
            <person name="Demir E."/>
            <person name="Dubchak I."/>
            <person name="Gentemann C."/>
            <person name="Eikrem W."/>
            <person name="Gready J.E."/>
            <person name="John U."/>
            <person name="Lanier W."/>
            <person name="Lindquist E.A."/>
            <person name="Lucas S."/>
            <person name="Mayer K.F."/>
            <person name="Moreau H."/>
            <person name="Not F."/>
            <person name="Otillar R."/>
            <person name="Panaud O."/>
            <person name="Pangilinan J."/>
            <person name="Paulsen I."/>
            <person name="Piegu B."/>
            <person name="Poliakov A."/>
            <person name="Robbens S."/>
            <person name="Schmutz J."/>
            <person name="Toulza E."/>
            <person name="Wyss T."/>
            <person name="Zelensky A."/>
            <person name="Zhou K."/>
            <person name="Armbrust E.V."/>
            <person name="Bhattacharya D."/>
            <person name="Goodenough U.W."/>
            <person name="Van de Peer Y."/>
            <person name="Grigoriev I.V."/>
        </authorList>
    </citation>
    <scope>NUCLEOTIDE SEQUENCE [LARGE SCALE GENOMIC DNA]</scope>
    <source>
        <strain evidence="2 3">CCMP1545</strain>
    </source>
</reference>
<dbReference type="EMBL" id="GG663745">
    <property type="protein sequence ID" value="EEH53801.1"/>
    <property type="molecule type" value="Genomic_DNA"/>
</dbReference>
<dbReference type="Proteomes" id="UP000001876">
    <property type="component" value="Unassembled WGS sequence"/>
</dbReference>
<feature type="compositionally biased region" description="Basic and acidic residues" evidence="1">
    <location>
        <begin position="13"/>
        <end position="34"/>
    </location>
</feature>
<protein>
    <submittedName>
        <fullName evidence="2">Predicted protein</fullName>
    </submittedName>
</protein>
<evidence type="ECO:0000313" key="3">
    <source>
        <dbReference type="Proteomes" id="UP000001876"/>
    </source>
</evidence>
<dbReference type="RefSeq" id="XP_003062089.1">
    <property type="nucleotide sequence ID" value="XM_003062043.1"/>
</dbReference>
<proteinExistence type="predicted"/>
<dbReference type="KEGG" id="mpp:MICPUCDRAFT_69844"/>
<dbReference type="STRING" id="564608.C1N2H3"/>
<keyword evidence="3" id="KW-1185">Reference proteome</keyword>
<dbReference type="OrthoDB" id="191139at2759"/>
<feature type="compositionally biased region" description="Low complexity" evidence="1">
    <location>
        <begin position="38"/>
        <end position="48"/>
    </location>
</feature>
<feature type="compositionally biased region" description="Low complexity" evidence="1">
    <location>
        <begin position="1"/>
        <end position="12"/>
    </location>
</feature>
<sequence length="259" mass="27187">MPSKSKNASAASKEAKQLEKLQAELERKKAKLDALMKSGAARANAQPAPQKPKPKPKPSAKAASGGAEGTFNFDANTAARRPVSGGGGGDANGSLGASAQAGPAAPGSPSNGGRELRVNSFSFDPEDDPVVCKVVQTYAQQAAARRAAMEAERAEKEREAAAAANAPPSPREVRLKREREKEARLAAKRKFAEISSGITRLAGKVVESAETREALSGAFSLTLVPIRPRSRGARRSLRTFPGASLRPGSLAFDPRPRRL</sequence>
<name>C1N2H3_MICPC</name>
<feature type="region of interest" description="Disordered" evidence="1">
    <location>
        <begin position="1"/>
        <end position="122"/>
    </location>
</feature>
<feature type="region of interest" description="Disordered" evidence="1">
    <location>
        <begin position="145"/>
        <end position="176"/>
    </location>
</feature>
<feature type="compositionally biased region" description="Basic and acidic residues" evidence="1">
    <location>
        <begin position="147"/>
        <end position="160"/>
    </location>
</feature>
<dbReference type="AlphaFoldDB" id="C1N2H3"/>
<evidence type="ECO:0000313" key="2">
    <source>
        <dbReference type="EMBL" id="EEH53801.1"/>
    </source>
</evidence>
<feature type="region of interest" description="Disordered" evidence="1">
    <location>
        <begin position="230"/>
        <end position="259"/>
    </location>
</feature>
<organism evidence="3">
    <name type="scientific">Micromonas pusilla (strain CCMP1545)</name>
    <name type="common">Picoplanktonic green alga</name>
    <dbReference type="NCBI Taxonomy" id="564608"/>
    <lineage>
        <taxon>Eukaryota</taxon>
        <taxon>Viridiplantae</taxon>
        <taxon>Chlorophyta</taxon>
        <taxon>Mamiellophyceae</taxon>
        <taxon>Mamiellales</taxon>
        <taxon>Mamiellaceae</taxon>
        <taxon>Micromonas</taxon>
    </lineage>
</organism>
<evidence type="ECO:0000256" key="1">
    <source>
        <dbReference type="SAM" id="MobiDB-lite"/>
    </source>
</evidence>